<gene>
    <name evidence="9" type="ORF">P3X46_029751</name>
</gene>
<sequence length="195" mass="21021">MDSSESSIGEIFARVDHLPLLIIGLQAAEQRQPPSQTNQEVVVLNAATQSLSFIHVPAAAVSDKSGPLPASKASIDAMPRITVTEDCVKDCAICLDEMSVGGEIREMPCKHGFHSGCIEKWLGLHRSCPVCRFMMPTEDDGTEDDGDGGSEDGRRQRRRIISYNIVIVADRSVSLDSDQSLDSGSENSDSSDGRS</sequence>
<name>A0ABQ9KT76_HEVBR</name>
<protein>
    <recommendedName>
        <fullName evidence="2">RING-type E3 ubiquitin transferase</fullName>
        <ecNumber evidence="2">2.3.2.27</ecNumber>
    </recommendedName>
</protein>
<proteinExistence type="predicted"/>
<dbReference type="SMART" id="SM00184">
    <property type="entry name" value="RING"/>
    <property type="match status" value="1"/>
</dbReference>
<dbReference type="PANTHER" id="PTHR15710">
    <property type="entry name" value="E3 UBIQUITIN-PROTEIN LIGASE PRAJA"/>
    <property type="match status" value="1"/>
</dbReference>
<dbReference type="SUPFAM" id="SSF57850">
    <property type="entry name" value="RING/U-box"/>
    <property type="match status" value="1"/>
</dbReference>
<evidence type="ECO:0000256" key="4">
    <source>
        <dbReference type="ARBA" id="ARBA00022771"/>
    </source>
</evidence>
<keyword evidence="10" id="KW-1185">Reference proteome</keyword>
<comment type="catalytic activity">
    <reaction evidence="1">
        <text>S-ubiquitinyl-[E2 ubiquitin-conjugating enzyme]-L-cysteine + [acceptor protein]-L-lysine = [E2 ubiquitin-conjugating enzyme]-L-cysteine + N(6)-ubiquitinyl-[acceptor protein]-L-lysine.</text>
        <dbReference type="EC" id="2.3.2.27"/>
    </reaction>
</comment>
<evidence type="ECO:0000256" key="5">
    <source>
        <dbReference type="ARBA" id="ARBA00022833"/>
    </source>
</evidence>
<keyword evidence="4 6" id="KW-0863">Zinc-finger</keyword>
<dbReference type="EMBL" id="JARPOI010000016">
    <property type="protein sequence ID" value="KAJ9147613.1"/>
    <property type="molecule type" value="Genomic_DNA"/>
</dbReference>
<feature type="region of interest" description="Disordered" evidence="7">
    <location>
        <begin position="175"/>
        <end position="195"/>
    </location>
</feature>
<dbReference type="InterPro" id="IPR001841">
    <property type="entry name" value="Znf_RING"/>
</dbReference>
<accession>A0ABQ9KT76</accession>
<feature type="domain" description="RING-type" evidence="8">
    <location>
        <begin position="91"/>
        <end position="132"/>
    </location>
</feature>
<evidence type="ECO:0000256" key="6">
    <source>
        <dbReference type="PROSITE-ProRule" id="PRU00175"/>
    </source>
</evidence>
<dbReference type="InterPro" id="IPR013083">
    <property type="entry name" value="Znf_RING/FYVE/PHD"/>
</dbReference>
<feature type="region of interest" description="Disordered" evidence="7">
    <location>
        <begin position="137"/>
        <end position="156"/>
    </location>
</feature>
<dbReference type="PROSITE" id="PS50089">
    <property type="entry name" value="ZF_RING_2"/>
    <property type="match status" value="1"/>
</dbReference>
<reference evidence="9" key="1">
    <citation type="journal article" date="2023" name="Plant Biotechnol. J.">
        <title>Chromosome-level wild Hevea brasiliensis genome provides new tools for genomic-assisted breeding and valuable loci to elevate rubber yield.</title>
        <authorList>
            <person name="Cheng H."/>
            <person name="Song X."/>
            <person name="Hu Y."/>
            <person name="Wu T."/>
            <person name="Yang Q."/>
            <person name="An Z."/>
            <person name="Feng S."/>
            <person name="Deng Z."/>
            <person name="Wu W."/>
            <person name="Zeng X."/>
            <person name="Tu M."/>
            <person name="Wang X."/>
            <person name="Huang H."/>
        </authorList>
    </citation>
    <scope>NUCLEOTIDE SEQUENCE</scope>
    <source>
        <strain evidence="9">MT/VB/25A 57/8</strain>
    </source>
</reference>
<evidence type="ECO:0000256" key="2">
    <source>
        <dbReference type="ARBA" id="ARBA00012483"/>
    </source>
</evidence>
<feature type="compositionally biased region" description="Acidic residues" evidence="7">
    <location>
        <begin position="137"/>
        <end position="150"/>
    </location>
</feature>
<evidence type="ECO:0000256" key="7">
    <source>
        <dbReference type="SAM" id="MobiDB-lite"/>
    </source>
</evidence>
<evidence type="ECO:0000259" key="8">
    <source>
        <dbReference type="PROSITE" id="PS50089"/>
    </source>
</evidence>
<comment type="caution">
    <text evidence="9">The sequence shown here is derived from an EMBL/GenBank/DDBJ whole genome shotgun (WGS) entry which is preliminary data.</text>
</comment>
<dbReference type="EC" id="2.3.2.27" evidence="2"/>
<keyword evidence="5" id="KW-0862">Zinc</keyword>
<evidence type="ECO:0000313" key="10">
    <source>
        <dbReference type="Proteomes" id="UP001174677"/>
    </source>
</evidence>
<evidence type="ECO:0000256" key="3">
    <source>
        <dbReference type="ARBA" id="ARBA00022723"/>
    </source>
</evidence>
<dbReference type="CDD" id="cd16454">
    <property type="entry name" value="RING-H2_PA-TM-RING"/>
    <property type="match status" value="1"/>
</dbReference>
<evidence type="ECO:0000313" key="9">
    <source>
        <dbReference type="EMBL" id="KAJ9147613.1"/>
    </source>
</evidence>
<organism evidence="9 10">
    <name type="scientific">Hevea brasiliensis</name>
    <name type="common">Para rubber tree</name>
    <name type="synonym">Siphonia brasiliensis</name>
    <dbReference type="NCBI Taxonomy" id="3981"/>
    <lineage>
        <taxon>Eukaryota</taxon>
        <taxon>Viridiplantae</taxon>
        <taxon>Streptophyta</taxon>
        <taxon>Embryophyta</taxon>
        <taxon>Tracheophyta</taxon>
        <taxon>Spermatophyta</taxon>
        <taxon>Magnoliopsida</taxon>
        <taxon>eudicotyledons</taxon>
        <taxon>Gunneridae</taxon>
        <taxon>Pentapetalae</taxon>
        <taxon>rosids</taxon>
        <taxon>fabids</taxon>
        <taxon>Malpighiales</taxon>
        <taxon>Euphorbiaceae</taxon>
        <taxon>Crotonoideae</taxon>
        <taxon>Micrandreae</taxon>
        <taxon>Hevea</taxon>
    </lineage>
</organism>
<dbReference type="Pfam" id="PF13639">
    <property type="entry name" value="zf-RING_2"/>
    <property type="match status" value="1"/>
</dbReference>
<evidence type="ECO:0000256" key="1">
    <source>
        <dbReference type="ARBA" id="ARBA00000900"/>
    </source>
</evidence>
<dbReference type="PANTHER" id="PTHR15710:SF45">
    <property type="entry name" value="RING-TYPE DOMAIN-CONTAINING PROTEIN"/>
    <property type="match status" value="1"/>
</dbReference>
<dbReference type="Proteomes" id="UP001174677">
    <property type="component" value="Chromosome 16"/>
</dbReference>
<keyword evidence="3" id="KW-0479">Metal-binding</keyword>
<dbReference type="Gene3D" id="3.30.40.10">
    <property type="entry name" value="Zinc/RING finger domain, C3HC4 (zinc finger)"/>
    <property type="match status" value="1"/>
</dbReference>